<name>A0A1J0GE12_9CLOT</name>
<organism evidence="3 4">
    <name type="scientific">Clostridium estertheticum subsp. estertheticum</name>
    <dbReference type="NCBI Taxonomy" id="1552"/>
    <lineage>
        <taxon>Bacteria</taxon>
        <taxon>Bacillati</taxon>
        <taxon>Bacillota</taxon>
        <taxon>Clostridia</taxon>
        <taxon>Eubacteriales</taxon>
        <taxon>Clostridiaceae</taxon>
        <taxon>Clostridium</taxon>
    </lineage>
</organism>
<dbReference type="RefSeq" id="WP_071611850.1">
    <property type="nucleotide sequence ID" value="NZ_CP015756.1"/>
</dbReference>
<sequence>MTGRIRNEFGSNWWSKKWNNAISSFTESSTIDSGRECAREGNVLNLDFCIGEINARVQGSSEDSYKVNIKISAFTEDQWKKIMNVMVKKAIFCAKLLNGEMPENIEEAFKEGGVTLFPKKQIHLVSECSCSDVANPCKHIAAVHYMLGIEFDKDPFVILKLRGMDKENFLKALRTLRSGNEGEQVNRKAKIHRRSRKTIEDLKREFENFDRIDEDVLNMTFSYITPEVEHEVITTLGIPKFCMSDDEFKCKMTVAYTSTEEETRKYLSRK</sequence>
<dbReference type="EMBL" id="CP015756">
    <property type="protein sequence ID" value="APC39557.1"/>
    <property type="molecule type" value="Genomic_DNA"/>
</dbReference>
<evidence type="ECO:0000313" key="4">
    <source>
        <dbReference type="Proteomes" id="UP000182569"/>
    </source>
</evidence>
<dbReference type="GO" id="GO:0008270">
    <property type="term" value="F:zinc ion binding"/>
    <property type="evidence" value="ECO:0007669"/>
    <property type="project" value="UniProtKB-KW"/>
</dbReference>
<gene>
    <name evidence="3" type="ORF">A7L45_05490</name>
</gene>
<dbReference type="PROSITE" id="PS50966">
    <property type="entry name" value="ZF_SWIM"/>
    <property type="match status" value="1"/>
</dbReference>
<keyword evidence="4" id="KW-1185">Reference proteome</keyword>
<evidence type="ECO:0000256" key="1">
    <source>
        <dbReference type="PROSITE-ProRule" id="PRU00325"/>
    </source>
</evidence>
<dbReference type="PANTHER" id="PTHR38133">
    <property type="entry name" value="SLR1429 PROTEIN"/>
    <property type="match status" value="1"/>
</dbReference>
<keyword evidence="1" id="KW-0479">Metal-binding</keyword>
<proteinExistence type="predicted"/>
<dbReference type="InterPro" id="IPR007527">
    <property type="entry name" value="Znf_SWIM"/>
</dbReference>
<keyword evidence="1" id="KW-0863">Zinc-finger</keyword>
<reference evidence="4" key="1">
    <citation type="journal article" date="2016" name="Front. Microbiol.">
        <title>Complete Genome Sequence of Clostridium estertheticum DSM 8809, a Microbe Identified in Spoiled Vacuum Packed Beef.</title>
        <authorList>
            <person name="Yu Z."/>
            <person name="Gunn L."/>
            <person name="Brennan E."/>
            <person name="Reid R."/>
            <person name="Wall P.G."/>
            <person name="Gaora O.P."/>
            <person name="Hurley D."/>
            <person name="Bolton D."/>
            <person name="Fanning S."/>
        </authorList>
    </citation>
    <scope>NUCLEOTIDE SEQUENCE [LARGE SCALE GENOMIC DNA]</scope>
    <source>
        <strain evidence="4">DSM 8809</strain>
    </source>
</reference>
<dbReference type="PANTHER" id="PTHR38133:SF1">
    <property type="entry name" value="SLR1429 PROTEIN"/>
    <property type="match status" value="1"/>
</dbReference>
<keyword evidence="1" id="KW-0862">Zinc</keyword>
<evidence type="ECO:0000313" key="3">
    <source>
        <dbReference type="EMBL" id="APC39557.1"/>
    </source>
</evidence>
<evidence type="ECO:0000259" key="2">
    <source>
        <dbReference type="PROSITE" id="PS50966"/>
    </source>
</evidence>
<dbReference type="STRING" id="1552.A7L45_05490"/>
<dbReference type="OrthoDB" id="188274at2"/>
<dbReference type="AlphaFoldDB" id="A0A1J0GE12"/>
<dbReference type="KEGG" id="ceu:A7L45_05490"/>
<dbReference type="Proteomes" id="UP000182569">
    <property type="component" value="Chromosome"/>
</dbReference>
<feature type="domain" description="SWIM-type" evidence="2">
    <location>
        <begin position="120"/>
        <end position="148"/>
    </location>
</feature>
<accession>A0A1J0GE12</accession>
<protein>
    <recommendedName>
        <fullName evidence="2">SWIM-type domain-containing protein</fullName>
    </recommendedName>
</protein>